<proteinExistence type="inferred from homology"/>
<protein>
    <recommendedName>
        <fullName evidence="13">Serine protease</fullName>
    </recommendedName>
</protein>
<evidence type="ECO:0000256" key="6">
    <source>
        <dbReference type="ARBA" id="ARBA00023145"/>
    </source>
</evidence>
<dbReference type="PRINTS" id="PR00861">
    <property type="entry name" value="ALYTICPTASE"/>
</dbReference>
<keyword evidence="3 8" id="KW-0732">Signal</keyword>
<reference evidence="12" key="1">
    <citation type="journal article" date="2019" name="Int. J. Syst. Evol. Microbiol.">
        <title>The Global Catalogue of Microorganisms (GCM) 10K type strain sequencing project: providing services to taxonomists for standard genome sequencing and annotation.</title>
        <authorList>
            <consortium name="The Broad Institute Genomics Platform"/>
            <consortium name="The Broad Institute Genome Sequencing Center for Infectious Disease"/>
            <person name="Wu L."/>
            <person name="Ma J."/>
        </authorList>
    </citation>
    <scope>NUCLEOTIDE SEQUENCE [LARGE SCALE GENOMIC DNA]</scope>
    <source>
        <strain evidence="12">JCM 3106</strain>
    </source>
</reference>
<feature type="domain" description="Peptidase S1" evidence="9">
    <location>
        <begin position="276"/>
        <end position="397"/>
    </location>
</feature>
<evidence type="ECO:0000256" key="8">
    <source>
        <dbReference type="SAM" id="SignalP"/>
    </source>
</evidence>
<feature type="signal peptide" evidence="8">
    <location>
        <begin position="1"/>
        <end position="27"/>
    </location>
</feature>
<dbReference type="InterPro" id="IPR004236">
    <property type="entry name" value="Pept_S1_alpha_lytic"/>
</dbReference>
<evidence type="ECO:0000256" key="2">
    <source>
        <dbReference type="ARBA" id="ARBA00022670"/>
    </source>
</evidence>
<keyword evidence="7" id="KW-1015">Disulfide bond</keyword>
<evidence type="ECO:0000259" key="10">
    <source>
        <dbReference type="Pfam" id="PF02983"/>
    </source>
</evidence>
<comment type="caution">
    <text evidence="11">The sequence shown here is derived from an EMBL/GenBank/DDBJ whole genome shotgun (WGS) entry which is preliminary data.</text>
</comment>
<dbReference type="Proteomes" id="UP001499930">
    <property type="component" value="Unassembled WGS sequence"/>
</dbReference>
<keyword evidence="4" id="KW-0378">Hydrolase</keyword>
<dbReference type="SUPFAM" id="SSF50494">
    <property type="entry name" value="Trypsin-like serine proteases"/>
    <property type="match status" value="1"/>
</dbReference>
<dbReference type="InterPro" id="IPR043504">
    <property type="entry name" value="Peptidase_S1_PA_chymotrypsin"/>
</dbReference>
<dbReference type="RefSeq" id="WP_344903263.1">
    <property type="nucleotide sequence ID" value="NZ_BAAAWD010000019.1"/>
</dbReference>
<evidence type="ECO:0000313" key="11">
    <source>
        <dbReference type="EMBL" id="GAA3030515.1"/>
    </source>
</evidence>
<evidence type="ECO:0000256" key="1">
    <source>
        <dbReference type="ARBA" id="ARBA00007664"/>
    </source>
</evidence>
<comment type="similarity">
    <text evidence="1">Belongs to the peptidase S1 family.</text>
</comment>
<sequence length="520" mass="53697">MVRRPVLAAGCVPVIVALALAAVPARADRPGGVVPAPAAAPAAPAAPAAVTTVTAAAVKPPPGMLEAIEQDLNMSREEAETRLINENRLLAVAARLKEKLGVRFGGAWLRTKTAHTLVVASTSAADIPQIIVEGAQAEVVPRSLTQLIAIRKKLDATLPPDPLISGVRYVDVKRNKVTVLATAPQRVGVFVQKSGVDRTAVTVLPSVEVPLPLSAPSYELVGGAAYYVGPVNRCSVGFSVTKGAQAGFVSSGHCGRKGDVTTGFNRVVQGVFQASAFPGSDHAWITVNESWKTVPAVESGAGSTVAVSGARPAVEGASICQSGSTTDWQCGRVQQLNASVTYPQGVVSDLTRTSICAEPGDSGGPIISIDQAQGVTSGGSGDCASGGTTYFQPITEILTTYGLTLKTTGDDMPSGASRACTGYPRQVTGTLIKGQDDYQPAEPYRSAVAGLHVGCVDGPEDADFDLYLEKWTGLKWLAVAPGDGVTSDEMVSHQGTPGSYRYRITATTGSGPYVLGFTTP</sequence>
<dbReference type="InterPro" id="IPR009003">
    <property type="entry name" value="Peptidase_S1_PA"/>
</dbReference>
<evidence type="ECO:0000256" key="5">
    <source>
        <dbReference type="ARBA" id="ARBA00022825"/>
    </source>
</evidence>
<evidence type="ECO:0000256" key="3">
    <source>
        <dbReference type="ARBA" id="ARBA00022729"/>
    </source>
</evidence>
<keyword evidence="12" id="KW-1185">Reference proteome</keyword>
<keyword evidence="6" id="KW-0865">Zymogen</keyword>
<keyword evidence="5" id="KW-0720">Serine protease</keyword>
<feature type="chain" id="PRO_5046296176" description="Serine protease" evidence="8">
    <location>
        <begin position="28"/>
        <end position="520"/>
    </location>
</feature>
<dbReference type="InterPro" id="IPR001254">
    <property type="entry name" value="Trypsin_dom"/>
</dbReference>
<dbReference type="Pfam" id="PF02983">
    <property type="entry name" value="Pro_Al_protease"/>
    <property type="match status" value="1"/>
</dbReference>
<evidence type="ECO:0008006" key="13">
    <source>
        <dbReference type="Google" id="ProtNLM"/>
    </source>
</evidence>
<dbReference type="Gene3D" id="2.40.10.10">
    <property type="entry name" value="Trypsin-like serine proteases"/>
    <property type="match status" value="2"/>
</dbReference>
<dbReference type="EMBL" id="BAAAWD010000019">
    <property type="protein sequence ID" value="GAA3030515.1"/>
    <property type="molecule type" value="Genomic_DNA"/>
</dbReference>
<keyword evidence="2" id="KW-0645">Protease</keyword>
<dbReference type="Pfam" id="PF00089">
    <property type="entry name" value="Trypsin"/>
    <property type="match status" value="1"/>
</dbReference>
<dbReference type="Gene3D" id="3.30.300.50">
    <property type="match status" value="1"/>
</dbReference>
<evidence type="ECO:0000313" key="12">
    <source>
        <dbReference type="Proteomes" id="UP001499930"/>
    </source>
</evidence>
<organism evidence="11 12">
    <name type="scientific">Streptosporangium longisporum</name>
    <dbReference type="NCBI Taxonomy" id="46187"/>
    <lineage>
        <taxon>Bacteria</taxon>
        <taxon>Bacillati</taxon>
        <taxon>Actinomycetota</taxon>
        <taxon>Actinomycetes</taxon>
        <taxon>Streptosporangiales</taxon>
        <taxon>Streptosporangiaceae</taxon>
        <taxon>Streptosporangium</taxon>
    </lineage>
</organism>
<accession>A0ABP6L548</accession>
<gene>
    <name evidence="11" type="ORF">GCM10017559_66570</name>
</gene>
<evidence type="ECO:0000256" key="7">
    <source>
        <dbReference type="ARBA" id="ARBA00023157"/>
    </source>
</evidence>
<evidence type="ECO:0000256" key="4">
    <source>
        <dbReference type="ARBA" id="ARBA00022801"/>
    </source>
</evidence>
<feature type="domain" description="Peptidase S1A alpha-lytic prodomain" evidence="10">
    <location>
        <begin position="142"/>
        <end position="197"/>
    </location>
</feature>
<dbReference type="InterPro" id="IPR035070">
    <property type="entry name" value="Streptogrisin_prodomain"/>
</dbReference>
<evidence type="ECO:0000259" key="9">
    <source>
        <dbReference type="Pfam" id="PF00089"/>
    </source>
</evidence>
<name>A0ABP6L548_9ACTN</name>
<dbReference type="CDD" id="cd21112">
    <property type="entry name" value="alphaLP-like"/>
    <property type="match status" value="1"/>
</dbReference>
<dbReference type="InterPro" id="IPR001316">
    <property type="entry name" value="Pept_S1A_streptogrisin"/>
</dbReference>